<comment type="caution">
    <text evidence="2">The sequence shown here is derived from an EMBL/GenBank/DDBJ whole genome shotgun (WGS) entry which is preliminary data.</text>
</comment>
<dbReference type="Proteomes" id="UP000650466">
    <property type="component" value="Unassembled WGS sequence"/>
</dbReference>
<dbReference type="EMBL" id="JACVVD010000002">
    <property type="protein sequence ID" value="MBD0379507.1"/>
    <property type="molecule type" value="Genomic_DNA"/>
</dbReference>
<reference evidence="2" key="1">
    <citation type="submission" date="2020-09" db="EMBL/GenBank/DDBJ databases">
        <title>Draft Genome Sequence of Paenibacillus sp. WST5.</title>
        <authorList>
            <person name="Bao Z."/>
        </authorList>
    </citation>
    <scope>NUCLEOTIDE SEQUENCE</scope>
    <source>
        <strain evidence="2">WST5</strain>
    </source>
</reference>
<evidence type="ECO:0000256" key="1">
    <source>
        <dbReference type="SAM" id="Phobius"/>
    </source>
</evidence>
<evidence type="ECO:0000313" key="2">
    <source>
        <dbReference type="EMBL" id="MBD0379507.1"/>
    </source>
</evidence>
<dbReference type="AlphaFoldDB" id="A0A926KLJ3"/>
<protein>
    <submittedName>
        <fullName evidence="2">Uncharacterized protein</fullName>
    </submittedName>
</protein>
<keyword evidence="3" id="KW-1185">Reference proteome</keyword>
<proteinExistence type="predicted"/>
<feature type="transmembrane region" description="Helical" evidence="1">
    <location>
        <begin position="20"/>
        <end position="37"/>
    </location>
</feature>
<accession>A0A926KLJ3</accession>
<keyword evidence="1" id="KW-1133">Transmembrane helix</keyword>
<gene>
    <name evidence="2" type="ORF">ICC18_05220</name>
</gene>
<organism evidence="2 3">
    <name type="scientific">Paenibacillus sedimenti</name>
    <dbReference type="NCBI Taxonomy" id="2770274"/>
    <lineage>
        <taxon>Bacteria</taxon>
        <taxon>Bacillati</taxon>
        <taxon>Bacillota</taxon>
        <taxon>Bacilli</taxon>
        <taxon>Bacillales</taxon>
        <taxon>Paenibacillaceae</taxon>
        <taxon>Paenibacillus</taxon>
    </lineage>
</organism>
<keyword evidence="1" id="KW-0812">Transmembrane</keyword>
<keyword evidence="1" id="KW-0472">Membrane</keyword>
<evidence type="ECO:0000313" key="3">
    <source>
        <dbReference type="Proteomes" id="UP000650466"/>
    </source>
</evidence>
<name>A0A926KLJ3_9BACL</name>
<sequence>MFLYEWPKIDRIQKKEKMAFVALTAMGCLLAILVIYYPEMSSPTQWVERIYRPLGKLLEQ</sequence>